<reference evidence="2 3" key="1">
    <citation type="submission" date="2011-01" db="EMBL/GenBank/DDBJ databases">
        <authorList>
            <person name="Muzny D."/>
            <person name="Qin X."/>
            <person name="Deng J."/>
            <person name="Jiang H."/>
            <person name="Liu Y."/>
            <person name="Qu J."/>
            <person name="Song X.-Z."/>
            <person name="Zhang L."/>
            <person name="Thornton R."/>
            <person name="Coyle M."/>
            <person name="Francisco L."/>
            <person name="Jackson L."/>
            <person name="Javaid M."/>
            <person name="Korchina V."/>
            <person name="Kovar C."/>
            <person name="Mata R."/>
            <person name="Mathew T."/>
            <person name="Ngo R."/>
            <person name="Nguyen L."/>
            <person name="Nguyen N."/>
            <person name="Okwuonu G."/>
            <person name="Ongeri F."/>
            <person name="Pham C."/>
            <person name="Simmons D."/>
            <person name="Wilczek-Boney K."/>
            <person name="Hale W."/>
            <person name="Jakkamsetti A."/>
            <person name="Pham P."/>
            <person name="Ruth R."/>
            <person name="San Lucas F."/>
            <person name="Warren J."/>
            <person name="Zhang J."/>
            <person name="Zhao Z."/>
            <person name="Zhou C."/>
            <person name="Zhu D."/>
            <person name="Lee S."/>
            <person name="Bess C."/>
            <person name="Blankenburg K."/>
            <person name="Forbes L."/>
            <person name="Fu Q."/>
            <person name="Gubbala S."/>
            <person name="Hirani K."/>
            <person name="Jayaseelan J.C."/>
            <person name="Lara F."/>
            <person name="Munidasa M."/>
            <person name="Palculict T."/>
            <person name="Patil S."/>
            <person name="Pu L.-L."/>
            <person name="Saada N."/>
            <person name="Tang L."/>
            <person name="Weissenberger G."/>
            <person name="Zhu Y."/>
            <person name="Hemphill L."/>
            <person name="Shang Y."/>
            <person name="Youmans B."/>
            <person name="Ayvaz T."/>
            <person name="Ross M."/>
            <person name="Santibanez J."/>
            <person name="Aqrawi P."/>
            <person name="Gross S."/>
            <person name="Joshi V."/>
            <person name="Fowler G."/>
            <person name="Nazareth L."/>
            <person name="Reid J."/>
            <person name="Worley K."/>
            <person name="Petrosino J."/>
            <person name="Highlander S."/>
            <person name="Gibbs R."/>
        </authorList>
    </citation>
    <scope>NUCLEOTIDE SEQUENCE [LARGE SCALE GENOMIC DNA]</scope>
    <source>
        <strain evidence="2 3">ATCC 33394</strain>
    </source>
</reference>
<dbReference type="Proteomes" id="UP000004088">
    <property type="component" value="Unassembled WGS sequence"/>
</dbReference>
<gene>
    <name evidence="2" type="ORF">HMPREF9098_0234</name>
</gene>
<dbReference type="STRING" id="888741.HMPREF9098_0234"/>
<comment type="caution">
    <text evidence="2">The sequence shown here is derived from an EMBL/GenBank/DDBJ whole genome shotgun (WGS) entry which is preliminary data.</text>
</comment>
<evidence type="ECO:0000313" key="2">
    <source>
        <dbReference type="EMBL" id="EGC18085.1"/>
    </source>
</evidence>
<dbReference type="HOGENOM" id="CLU_2167558_0_0_4"/>
<keyword evidence="3" id="KW-1185">Reference proteome</keyword>
<dbReference type="EMBL" id="AEWV01000006">
    <property type="protein sequence ID" value="EGC18085.1"/>
    <property type="molecule type" value="Genomic_DNA"/>
</dbReference>
<proteinExistence type="predicted"/>
<organism evidence="2 3">
    <name type="scientific">Kingella denitrificans ATCC 33394</name>
    <dbReference type="NCBI Taxonomy" id="888741"/>
    <lineage>
        <taxon>Bacteria</taxon>
        <taxon>Pseudomonadati</taxon>
        <taxon>Pseudomonadota</taxon>
        <taxon>Betaproteobacteria</taxon>
        <taxon>Neisseriales</taxon>
        <taxon>Neisseriaceae</taxon>
        <taxon>Kingella</taxon>
    </lineage>
</organism>
<keyword evidence="1" id="KW-0812">Transmembrane</keyword>
<dbReference type="RefSeq" id="WP_003781119.1">
    <property type="nucleotide sequence ID" value="NZ_GL870929.1"/>
</dbReference>
<dbReference type="AlphaFoldDB" id="F0EWJ8"/>
<keyword evidence="1" id="KW-1133">Transmembrane helix</keyword>
<name>F0EWJ8_9NEIS</name>
<evidence type="ECO:0000256" key="1">
    <source>
        <dbReference type="SAM" id="Phobius"/>
    </source>
</evidence>
<accession>F0EWJ8</accession>
<protein>
    <submittedName>
        <fullName evidence="2">Uncharacterized protein</fullName>
    </submittedName>
</protein>
<keyword evidence="1" id="KW-0472">Membrane</keyword>
<feature type="transmembrane region" description="Helical" evidence="1">
    <location>
        <begin position="81"/>
        <end position="105"/>
    </location>
</feature>
<feature type="transmembrane region" description="Helical" evidence="1">
    <location>
        <begin position="9"/>
        <end position="26"/>
    </location>
</feature>
<sequence>MKRFFIRQILPPVLIQLSIIAVLAYYEGKNFVPFVAPDEFGADFLSVFVLIPTVLLTWLWQAVAAVCYLMQAPKPRGKSAVLLIAWLLAYPVVLMAAVILAWWVFLSLFR</sequence>
<evidence type="ECO:0000313" key="3">
    <source>
        <dbReference type="Proteomes" id="UP000004088"/>
    </source>
</evidence>
<feature type="transmembrane region" description="Helical" evidence="1">
    <location>
        <begin position="46"/>
        <end position="69"/>
    </location>
</feature>